<dbReference type="GO" id="GO:0005829">
    <property type="term" value="C:cytosol"/>
    <property type="evidence" value="ECO:0007669"/>
    <property type="project" value="TreeGrafter"/>
</dbReference>
<accession>L0A7Q2</accession>
<gene>
    <name evidence="3" type="ordered locus">Calag_0110</name>
</gene>
<dbReference type="Proteomes" id="UP000010469">
    <property type="component" value="Chromosome"/>
</dbReference>
<keyword evidence="4" id="KW-1185">Reference proteome</keyword>
<evidence type="ECO:0000259" key="2">
    <source>
        <dbReference type="Pfam" id="PF08501"/>
    </source>
</evidence>
<dbReference type="UniPathway" id="UPA00053">
    <property type="reaction ID" value="UER00087"/>
</dbReference>
<dbReference type="RefSeq" id="WP_015231796.1">
    <property type="nucleotide sequence ID" value="NC_019791.1"/>
</dbReference>
<protein>
    <submittedName>
        <fullName evidence="3">Shikimate 5-dehydrogenase</fullName>
    </submittedName>
</protein>
<proteinExistence type="predicted"/>
<dbReference type="HOGENOM" id="CLU_044063_4_1_2"/>
<dbReference type="GO" id="GO:0004764">
    <property type="term" value="F:shikimate 3-dehydrogenase (NADP+) activity"/>
    <property type="evidence" value="ECO:0007669"/>
    <property type="project" value="InterPro"/>
</dbReference>
<dbReference type="KEGG" id="clg:Calag_0110"/>
<dbReference type="GO" id="GO:0019632">
    <property type="term" value="P:shikimate metabolic process"/>
    <property type="evidence" value="ECO:0007669"/>
    <property type="project" value="TreeGrafter"/>
</dbReference>
<dbReference type="InterPro" id="IPR022893">
    <property type="entry name" value="Shikimate_DH_fam"/>
</dbReference>
<name>L0A7Q2_CALLD</name>
<dbReference type="STRING" id="1056495.Calag_0110"/>
<dbReference type="InterPro" id="IPR036291">
    <property type="entry name" value="NAD(P)-bd_dom_sf"/>
</dbReference>
<dbReference type="InterPro" id="IPR046346">
    <property type="entry name" value="Aminoacid_DH-like_N_sf"/>
</dbReference>
<feature type="domain" description="Shikimate dehydrogenase substrate binding N-terminal" evidence="2">
    <location>
        <begin position="8"/>
        <end position="89"/>
    </location>
</feature>
<evidence type="ECO:0000259" key="1">
    <source>
        <dbReference type="Pfam" id="PF01488"/>
    </source>
</evidence>
<dbReference type="Gene3D" id="3.40.50.720">
    <property type="entry name" value="NAD(P)-binding Rossmann-like Domain"/>
    <property type="match status" value="1"/>
</dbReference>
<dbReference type="eggNOG" id="arCOG01033">
    <property type="taxonomic scope" value="Archaea"/>
</dbReference>
<organism evidence="3 4">
    <name type="scientific">Caldisphaera lagunensis (strain DSM 15908 / JCM 11604 / ANMR 0165 / IC-154)</name>
    <dbReference type="NCBI Taxonomy" id="1056495"/>
    <lineage>
        <taxon>Archaea</taxon>
        <taxon>Thermoproteota</taxon>
        <taxon>Thermoprotei</taxon>
        <taxon>Acidilobales</taxon>
        <taxon>Caldisphaeraceae</taxon>
        <taxon>Caldisphaera</taxon>
    </lineage>
</organism>
<dbReference type="AlphaFoldDB" id="L0A7Q2"/>
<feature type="domain" description="Quinate/shikimate 5-dehydrogenase/glutamyl-tRNA reductase" evidence="1">
    <location>
        <begin position="103"/>
        <end position="171"/>
    </location>
</feature>
<dbReference type="PANTHER" id="PTHR21089:SF1">
    <property type="entry name" value="BIFUNCTIONAL 3-DEHYDROQUINATE DEHYDRATASE_SHIKIMATE DEHYDROGENASE, CHLOROPLASTIC"/>
    <property type="match status" value="1"/>
</dbReference>
<evidence type="ECO:0000313" key="4">
    <source>
        <dbReference type="Proteomes" id="UP000010469"/>
    </source>
</evidence>
<evidence type="ECO:0000313" key="3">
    <source>
        <dbReference type="EMBL" id="AFZ69898.1"/>
    </source>
</evidence>
<dbReference type="EMBL" id="CP003378">
    <property type="protein sequence ID" value="AFZ69898.1"/>
    <property type="molecule type" value="Genomic_DNA"/>
</dbReference>
<dbReference type="Pfam" id="PF01488">
    <property type="entry name" value="Shikimate_DH"/>
    <property type="match status" value="1"/>
</dbReference>
<dbReference type="GeneID" id="14211370"/>
<dbReference type="InterPro" id="IPR013708">
    <property type="entry name" value="Shikimate_DH-bd_N"/>
</dbReference>
<dbReference type="Pfam" id="PF08501">
    <property type="entry name" value="Shikimate_dh_N"/>
    <property type="match status" value="1"/>
</dbReference>
<dbReference type="InterPro" id="IPR006151">
    <property type="entry name" value="Shikm_DH/Glu-tRNA_Rdtase"/>
</dbReference>
<dbReference type="SUPFAM" id="SSF53223">
    <property type="entry name" value="Aminoacid dehydrogenase-like, N-terminal domain"/>
    <property type="match status" value="1"/>
</dbReference>
<dbReference type="SUPFAM" id="SSF51735">
    <property type="entry name" value="NAD(P)-binding Rossmann-fold domains"/>
    <property type="match status" value="1"/>
</dbReference>
<sequence length="248" mass="28560">MSKLKLGLVGENISKSPSPLIHNYIYKNYDIDASYNLYEIKREEFDKKINDIINQNYGLNITMPYKENVIKFLRGLSDKVEKIKAVNTIKENIGYNTDYLAFKNILSNYEIKNALVLGAGGAARAAIHAIIELNVENLYIFNRTQERALNIIRELNKISNINVKLIKDISSVKSDLIVNTVPIDLNLNTTKIYIDLVYLRKPKEIAPIIIDGYNFLIEQALLSDEIWFNIKFDEEVKKDLRKLIGKNF</sequence>
<reference evidence="4" key="1">
    <citation type="submission" date="2012-03" db="EMBL/GenBank/DDBJ databases">
        <title>Complete genome of Caldisphaera lagunensis DSM 15908.</title>
        <authorList>
            <person name="Lucas S."/>
            <person name="Copeland A."/>
            <person name="Lapidus A."/>
            <person name="Glavina del Rio T."/>
            <person name="Dalin E."/>
            <person name="Tice H."/>
            <person name="Bruce D."/>
            <person name="Goodwin L."/>
            <person name="Pitluck S."/>
            <person name="Peters L."/>
            <person name="Mikhailova N."/>
            <person name="Teshima H."/>
            <person name="Kyrpides N."/>
            <person name="Mavromatis K."/>
            <person name="Ivanova N."/>
            <person name="Brettin T."/>
            <person name="Detter J.C."/>
            <person name="Han C."/>
            <person name="Larimer F."/>
            <person name="Land M."/>
            <person name="Hauser L."/>
            <person name="Markowitz V."/>
            <person name="Cheng J.-F."/>
            <person name="Hugenholtz P."/>
            <person name="Woyke T."/>
            <person name="Wu D."/>
            <person name="Spring S."/>
            <person name="Schroeder M."/>
            <person name="Brambilla E."/>
            <person name="Klenk H.-P."/>
            <person name="Eisen J.A."/>
        </authorList>
    </citation>
    <scope>NUCLEOTIDE SEQUENCE [LARGE SCALE GENOMIC DNA]</scope>
    <source>
        <strain evidence="4">DSM 15908 / JCM 11604 / IC-154</strain>
    </source>
</reference>
<dbReference type="Gene3D" id="3.40.50.10860">
    <property type="entry name" value="Leucine Dehydrogenase, chain A, domain 1"/>
    <property type="match status" value="1"/>
</dbReference>
<dbReference type="PANTHER" id="PTHR21089">
    <property type="entry name" value="SHIKIMATE DEHYDROGENASE"/>
    <property type="match status" value="1"/>
</dbReference>
<dbReference type="InParanoid" id="L0A7Q2"/>
<dbReference type="OrthoDB" id="8744at2157"/>
<dbReference type="GO" id="GO:0009423">
    <property type="term" value="P:chorismate biosynthetic process"/>
    <property type="evidence" value="ECO:0007669"/>
    <property type="project" value="UniProtKB-UniPathway"/>
</dbReference>
<dbReference type="GO" id="GO:0050661">
    <property type="term" value="F:NADP binding"/>
    <property type="evidence" value="ECO:0007669"/>
    <property type="project" value="TreeGrafter"/>
</dbReference>